<organism evidence="8 9">
    <name type="scientific">Ostreobium quekettii</name>
    <dbReference type="NCBI Taxonomy" id="121088"/>
    <lineage>
        <taxon>Eukaryota</taxon>
        <taxon>Viridiplantae</taxon>
        <taxon>Chlorophyta</taxon>
        <taxon>core chlorophytes</taxon>
        <taxon>Ulvophyceae</taxon>
        <taxon>TCBD clade</taxon>
        <taxon>Bryopsidales</taxon>
        <taxon>Ostreobineae</taxon>
        <taxon>Ostreobiaceae</taxon>
        <taxon>Ostreobium</taxon>
    </lineage>
</organism>
<dbReference type="AlphaFoldDB" id="A0A8S1IQL0"/>
<dbReference type="InterPro" id="IPR036249">
    <property type="entry name" value="Thioredoxin-like_sf"/>
</dbReference>
<evidence type="ECO:0000256" key="1">
    <source>
        <dbReference type="ARBA" id="ARBA00012436"/>
    </source>
</evidence>
<protein>
    <recommendedName>
        <fullName evidence="1">glutathione dehydrogenase (ascorbate)</fullName>
        <ecNumber evidence="1">1.8.5.1</ecNumber>
    </recommendedName>
</protein>
<evidence type="ECO:0000256" key="2">
    <source>
        <dbReference type="ARBA" id="ARBA00022575"/>
    </source>
</evidence>
<dbReference type="SFLD" id="SFLDS00019">
    <property type="entry name" value="Glutathione_Transferase_(cytos"/>
    <property type="match status" value="1"/>
</dbReference>
<dbReference type="EMBL" id="CAJHUC010000379">
    <property type="protein sequence ID" value="CAD7695697.1"/>
    <property type="molecule type" value="Genomic_DNA"/>
</dbReference>
<proteinExistence type="inferred from homology"/>
<evidence type="ECO:0000256" key="6">
    <source>
        <dbReference type="ARBA" id="ARBA00049544"/>
    </source>
</evidence>
<comment type="similarity">
    <text evidence="5">Belongs to the GST superfamily. DHAR family.</text>
</comment>
<comment type="caution">
    <text evidence="8">The sequence shown here is derived from an EMBL/GenBank/DDBJ whole genome shotgun (WGS) entry which is preliminary data.</text>
</comment>
<dbReference type="Proteomes" id="UP000708148">
    <property type="component" value="Unassembled WGS sequence"/>
</dbReference>
<dbReference type="Pfam" id="PF13409">
    <property type="entry name" value="GST_N_2"/>
    <property type="match status" value="1"/>
</dbReference>
<keyword evidence="3" id="KW-0808">Transferase</keyword>
<dbReference type="InterPro" id="IPR004045">
    <property type="entry name" value="Glutathione_S-Trfase_N"/>
</dbReference>
<evidence type="ECO:0000256" key="4">
    <source>
        <dbReference type="ARBA" id="ARBA00023002"/>
    </source>
</evidence>
<dbReference type="PANTHER" id="PTHR44420:SF2">
    <property type="entry name" value="GLUTATHIONE S-TRANSFERASE DHAR2-RELATED"/>
    <property type="match status" value="1"/>
</dbReference>
<dbReference type="SFLD" id="SFLDG00358">
    <property type="entry name" value="Main_(cytGST)"/>
    <property type="match status" value="1"/>
</dbReference>
<dbReference type="GO" id="GO:0033355">
    <property type="term" value="P:ascorbate glutathione cycle"/>
    <property type="evidence" value="ECO:0007669"/>
    <property type="project" value="InterPro"/>
</dbReference>
<keyword evidence="9" id="KW-1185">Reference proteome</keyword>
<dbReference type="OrthoDB" id="1935530at2759"/>
<keyword evidence="4" id="KW-0560">Oxidoreductase</keyword>
<dbReference type="PANTHER" id="PTHR44420">
    <property type="entry name" value="GLUTATHIONE S-TRANSFERASE DHAR2-RELATED"/>
    <property type="match status" value="1"/>
</dbReference>
<dbReference type="SUPFAM" id="SSF52833">
    <property type="entry name" value="Thioredoxin-like"/>
    <property type="match status" value="1"/>
</dbReference>
<dbReference type="InterPro" id="IPR040079">
    <property type="entry name" value="Glutathione_S-Trfase"/>
</dbReference>
<name>A0A8S1IQL0_9CHLO</name>
<dbReference type="Gene3D" id="3.40.30.10">
    <property type="entry name" value="Glutaredoxin"/>
    <property type="match status" value="1"/>
</dbReference>
<feature type="domain" description="GST N-terminal" evidence="7">
    <location>
        <begin position="19"/>
        <end position="97"/>
    </location>
</feature>
<evidence type="ECO:0000313" key="8">
    <source>
        <dbReference type="EMBL" id="CAD7695697.1"/>
    </source>
</evidence>
<accession>A0A8S1IQL0</accession>
<sequence>MASASGEGSKPVLTAYVKGDPATSTLGDCPFCHRVLLTLREKAIPHDLQYIAFDNKPDWLLDVNPSGTVPVIKHGDAWVPDSGAIVAYLEEKFPEPSMVAPAEMAEVGGSVFGSFRAFALPGDADPAEAEAKWLGEMGDLDKVLKATEGPFLGGDRFNSVDVMLLPRLYHAFTVLKHFKGWELPEEYGTVAAYFGEAKGRDSWKATDYGEEMILKGWAPKFA</sequence>
<dbReference type="CDD" id="cd00570">
    <property type="entry name" value="GST_N_family"/>
    <property type="match status" value="1"/>
</dbReference>
<dbReference type="GO" id="GO:0045174">
    <property type="term" value="F:glutathione dehydrogenase (ascorbate) activity"/>
    <property type="evidence" value="ECO:0007669"/>
    <property type="project" value="UniProtKB-EC"/>
</dbReference>
<evidence type="ECO:0000256" key="3">
    <source>
        <dbReference type="ARBA" id="ARBA00022679"/>
    </source>
</evidence>
<dbReference type="EC" id="1.8.5.1" evidence="1"/>
<evidence type="ECO:0000259" key="7">
    <source>
        <dbReference type="PROSITE" id="PS50404"/>
    </source>
</evidence>
<dbReference type="InterPro" id="IPR044627">
    <property type="entry name" value="DHAR1/2/3/4"/>
</dbReference>
<reference evidence="8" key="1">
    <citation type="submission" date="2020-12" db="EMBL/GenBank/DDBJ databases">
        <authorList>
            <person name="Iha C."/>
        </authorList>
    </citation>
    <scope>NUCLEOTIDE SEQUENCE</scope>
</reference>
<gene>
    <name evidence="8" type="ORF">OSTQU699_LOCUS1058</name>
</gene>
<evidence type="ECO:0000256" key="5">
    <source>
        <dbReference type="ARBA" id="ARBA00024194"/>
    </source>
</evidence>
<dbReference type="PROSITE" id="PS50404">
    <property type="entry name" value="GST_NTER"/>
    <property type="match status" value="1"/>
</dbReference>
<evidence type="ECO:0000313" key="9">
    <source>
        <dbReference type="Proteomes" id="UP000708148"/>
    </source>
</evidence>
<dbReference type="Gene3D" id="1.20.1050.10">
    <property type="match status" value="1"/>
</dbReference>
<dbReference type="GO" id="GO:0016740">
    <property type="term" value="F:transferase activity"/>
    <property type="evidence" value="ECO:0007669"/>
    <property type="project" value="UniProtKB-KW"/>
</dbReference>
<comment type="catalytic activity">
    <reaction evidence="6">
        <text>L-dehydroascorbate + 2 glutathione = glutathione disulfide + L-ascorbate</text>
        <dbReference type="Rhea" id="RHEA:24424"/>
        <dbReference type="ChEBI" id="CHEBI:38290"/>
        <dbReference type="ChEBI" id="CHEBI:57925"/>
        <dbReference type="ChEBI" id="CHEBI:58297"/>
        <dbReference type="ChEBI" id="CHEBI:58539"/>
        <dbReference type="EC" id="1.8.5.1"/>
    </reaction>
</comment>
<dbReference type="InterPro" id="IPR036282">
    <property type="entry name" value="Glutathione-S-Trfase_C_sf"/>
</dbReference>
<dbReference type="SUPFAM" id="SSF47616">
    <property type="entry name" value="GST C-terminal domain-like"/>
    <property type="match status" value="1"/>
</dbReference>
<keyword evidence="2" id="KW-0216">Detoxification</keyword>